<evidence type="ECO:0000256" key="11">
    <source>
        <dbReference type="RuleBase" id="RU363035"/>
    </source>
</evidence>
<dbReference type="InterPro" id="IPR002301">
    <property type="entry name" value="Ile-tRNA-ligase"/>
</dbReference>
<dbReference type="SUPFAM" id="SSF50677">
    <property type="entry name" value="ValRS/IleRS/LeuRS editing domain"/>
    <property type="match status" value="1"/>
</dbReference>
<dbReference type="Proteomes" id="UP001355207">
    <property type="component" value="Chromosome 5"/>
</dbReference>
<feature type="compositionally biased region" description="Basic and acidic residues" evidence="12">
    <location>
        <begin position="1066"/>
        <end position="1086"/>
    </location>
</feature>
<evidence type="ECO:0000313" key="16">
    <source>
        <dbReference type="Proteomes" id="UP001355207"/>
    </source>
</evidence>
<dbReference type="CDD" id="cd00818">
    <property type="entry name" value="IleRS_core"/>
    <property type="match status" value="1"/>
</dbReference>
<dbReference type="PRINTS" id="PR00984">
    <property type="entry name" value="TRNASYNTHILE"/>
</dbReference>
<keyword evidence="3 11" id="KW-0436">Ligase</keyword>
<evidence type="ECO:0000256" key="3">
    <source>
        <dbReference type="ARBA" id="ARBA00022598"/>
    </source>
</evidence>
<feature type="domain" description="Methionyl/Valyl/Leucyl/Isoleucyl-tRNA synthetase anticodon-binding" evidence="14">
    <location>
        <begin position="707"/>
        <end position="862"/>
    </location>
</feature>
<dbReference type="InterPro" id="IPR009080">
    <property type="entry name" value="tRNAsynth_Ia_anticodon-bd"/>
</dbReference>
<evidence type="ECO:0000259" key="13">
    <source>
        <dbReference type="Pfam" id="PF00133"/>
    </source>
</evidence>
<dbReference type="GO" id="GO:0004822">
    <property type="term" value="F:isoleucine-tRNA ligase activity"/>
    <property type="evidence" value="ECO:0007669"/>
    <property type="project" value="UniProtKB-EC"/>
</dbReference>
<accession>A0AAX4JXT3</accession>
<dbReference type="PANTHER" id="PTHR42780:SF1">
    <property type="entry name" value="ISOLEUCINE--TRNA LIGASE, CYTOPLASMIC"/>
    <property type="match status" value="1"/>
</dbReference>
<feature type="region of interest" description="Disordered" evidence="12">
    <location>
        <begin position="1066"/>
        <end position="1103"/>
    </location>
</feature>
<dbReference type="FunFam" id="3.40.50.620:FF:000023">
    <property type="entry name" value="Isoleucyl-tRNA synthetase,cytoplasmic"/>
    <property type="match status" value="1"/>
</dbReference>
<dbReference type="InterPro" id="IPR033709">
    <property type="entry name" value="Anticodon_Ile_ABEc"/>
</dbReference>
<dbReference type="NCBIfam" id="TIGR00392">
    <property type="entry name" value="ileS"/>
    <property type="match status" value="1"/>
</dbReference>
<organism evidence="15 16">
    <name type="scientific">Kwoniella dendrophila CBS 6074</name>
    <dbReference type="NCBI Taxonomy" id="1295534"/>
    <lineage>
        <taxon>Eukaryota</taxon>
        <taxon>Fungi</taxon>
        <taxon>Dikarya</taxon>
        <taxon>Basidiomycota</taxon>
        <taxon>Agaricomycotina</taxon>
        <taxon>Tremellomycetes</taxon>
        <taxon>Tremellales</taxon>
        <taxon>Cryptococcaceae</taxon>
        <taxon>Kwoniella</taxon>
    </lineage>
</organism>
<dbReference type="FunFam" id="1.10.730.10:FF:000004">
    <property type="entry name" value="Isoleucyl-tRNA synthetase, cytoplasmic"/>
    <property type="match status" value="1"/>
</dbReference>
<evidence type="ECO:0000256" key="4">
    <source>
        <dbReference type="ARBA" id="ARBA00022741"/>
    </source>
</evidence>
<dbReference type="InterPro" id="IPR009008">
    <property type="entry name" value="Val/Leu/Ile-tRNA-synth_edit"/>
</dbReference>
<dbReference type="GeneID" id="91094937"/>
<keyword evidence="5 11" id="KW-0067">ATP-binding</keyword>
<dbReference type="PROSITE" id="PS00178">
    <property type="entry name" value="AA_TRNA_LIGASE_I"/>
    <property type="match status" value="1"/>
</dbReference>
<feature type="domain" description="Aminoacyl-tRNA synthetase class Ia" evidence="13">
    <location>
        <begin position="21"/>
        <end position="653"/>
    </location>
</feature>
<evidence type="ECO:0000256" key="1">
    <source>
        <dbReference type="ARBA" id="ARBA00005594"/>
    </source>
</evidence>
<comment type="similarity">
    <text evidence="1 11">Belongs to the class-I aminoacyl-tRNA synthetase family.</text>
</comment>
<keyword evidence="16" id="KW-1185">Reference proteome</keyword>
<evidence type="ECO:0000256" key="12">
    <source>
        <dbReference type="SAM" id="MobiDB-lite"/>
    </source>
</evidence>
<dbReference type="Gene3D" id="3.40.50.620">
    <property type="entry name" value="HUPs"/>
    <property type="match status" value="2"/>
</dbReference>
<dbReference type="InterPro" id="IPR001412">
    <property type="entry name" value="aa-tRNA-synth_I_CS"/>
</dbReference>
<evidence type="ECO:0000256" key="5">
    <source>
        <dbReference type="ARBA" id="ARBA00022840"/>
    </source>
</evidence>
<comment type="catalytic activity">
    <reaction evidence="9">
        <text>tRNA(Ile) + L-isoleucine + ATP = L-isoleucyl-tRNA(Ile) + AMP + diphosphate</text>
        <dbReference type="Rhea" id="RHEA:11060"/>
        <dbReference type="Rhea" id="RHEA-COMP:9666"/>
        <dbReference type="Rhea" id="RHEA-COMP:9695"/>
        <dbReference type="ChEBI" id="CHEBI:30616"/>
        <dbReference type="ChEBI" id="CHEBI:33019"/>
        <dbReference type="ChEBI" id="CHEBI:58045"/>
        <dbReference type="ChEBI" id="CHEBI:78442"/>
        <dbReference type="ChEBI" id="CHEBI:78528"/>
        <dbReference type="ChEBI" id="CHEBI:456215"/>
        <dbReference type="EC" id="6.1.1.5"/>
    </reaction>
</comment>
<keyword evidence="7 11" id="KW-0030">Aminoacyl-tRNA synthetase</keyword>
<dbReference type="SUPFAM" id="SSF47323">
    <property type="entry name" value="Anticodon-binding domain of a subclass of class I aminoacyl-tRNA synthetases"/>
    <property type="match status" value="1"/>
</dbReference>
<dbReference type="AlphaFoldDB" id="A0AAX4JXT3"/>
<dbReference type="PANTHER" id="PTHR42780">
    <property type="entry name" value="SOLEUCYL-TRNA SYNTHETASE"/>
    <property type="match status" value="1"/>
</dbReference>
<dbReference type="Pfam" id="PF08264">
    <property type="entry name" value="Anticodon_1"/>
    <property type="match status" value="1"/>
</dbReference>
<dbReference type="Pfam" id="PF00133">
    <property type="entry name" value="tRNA-synt_1"/>
    <property type="match status" value="1"/>
</dbReference>
<keyword evidence="6 11" id="KW-0648">Protein biosynthesis</keyword>
<evidence type="ECO:0000256" key="2">
    <source>
        <dbReference type="ARBA" id="ARBA00013165"/>
    </source>
</evidence>
<keyword evidence="4 11" id="KW-0547">Nucleotide-binding</keyword>
<evidence type="ECO:0000313" key="15">
    <source>
        <dbReference type="EMBL" id="WWC89345.1"/>
    </source>
</evidence>
<dbReference type="Pfam" id="PF19302">
    <property type="entry name" value="DUF5915"/>
    <property type="match status" value="1"/>
</dbReference>
<dbReference type="GO" id="GO:0005524">
    <property type="term" value="F:ATP binding"/>
    <property type="evidence" value="ECO:0007669"/>
    <property type="project" value="UniProtKB-KW"/>
</dbReference>
<evidence type="ECO:0000256" key="6">
    <source>
        <dbReference type="ARBA" id="ARBA00022917"/>
    </source>
</evidence>
<evidence type="ECO:0000256" key="8">
    <source>
        <dbReference type="ARBA" id="ARBA00032665"/>
    </source>
</evidence>
<dbReference type="EMBL" id="CP144102">
    <property type="protein sequence ID" value="WWC89345.1"/>
    <property type="molecule type" value="Genomic_DNA"/>
</dbReference>
<protein>
    <recommendedName>
        <fullName evidence="10">Isoleucine--tRNA ligase, cytoplasmic</fullName>
        <ecNumber evidence="2">6.1.1.5</ecNumber>
    </recommendedName>
    <alternativeName>
        <fullName evidence="8">Isoleucyl-tRNA synthetase</fullName>
    </alternativeName>
</protein>
<dbReference type="InterPro" id="IPR023586">
    <property type="entry name" value="Ile-tRNA-ligase_type2"/>
</dbReference>
<evidence type="ECO:0000256" key="10">
    <source>
        <dbReference type="ARBA" id="ARBA00069879"/>
    </source>
</evidence>
<dbReference type="Gene3D" id="1.10.730.10">
    <property type="entry name" value="Isoleucyl-tRNA Synthetase, Domain 1"/>
    <property type="match status" value="1"/>
</dbReference>
<dbReference type="GO" id="GO:0000049">
    <property type="term" value="F:tRNA binding"/>
    <property type="evidence" value="ECO:0007669"/>
    <property type="project" value="InterPro"/>
</dbReference>
<proteinExistence type="inferred from homology"/>
<dbReference type="EC" id="6.1.1.5" evidence="2"/>
<dbReference type="CDD" id="cd07961">
    <property type="entry name" value="Anticodon_Ia_Ile_ABEc"/>
    <property type="match status" value="1"/>
</dbReference>
<dbReference type="InterPro" id="IPR002300">
    <property type="entry name" value="aa-tRNA-synth_Ia"/>
</dbReference>
<evidence type="ECO:0000256" key="7">
    <source>
        <dbReference type="ARBA" id="ARBA00023146"/>
    </source>
</evidence>
<name>A0AAX4JXT3_9TREE</name>
<dbReference type="GO" id="GO:0006428">
    <property type="term" value="P:isoleucyl-tRNA aminoacylation"/>
    <property type="evidence" value="ECO:0007669"/>
    <property type="project" value="InterPro"/>
</dbReference>
<dbReference type="SUPFAM" id="SSF52374">
    <property type="entry name" value="Nucleotidylyl transferase"/>
    <property type="match status" value="1"/>
</dbReference>
<sequence>MTFRAHDPSKPISIPTTEQDVMKYWQDIDAFKTSQKLSEGKPEYSFYDGPPFATGKPHYGHLLAGTIKDIVTRHAHSTGHHVERRFGWDTHGLPVEHEIDKTLNIKGKEDVMAMGIDKYNAACREIVMRYSGEWKSTVERMGRWIDFDTGYKTLDPTYMESVWWVFGQLWSKNQVYRGLRVMPYSTGCTTPLSNFEAGEDYRMTSDPAVTVTFPLVDDPSTSLLAWTTTPYTLPSNLALCVHPDFTYIKIYDFERDQNFILLESLLSTVYKELASGKKQDKDAKPKFKKVGQFVGKDMVGWRYIPMFDHFTEQFEDRAFRVISDTYVTDSSGTGIVHQAPAFGEDDHRIAVAHNIVRDDEIPPCPIDELGKFTSEVPEYEGKYVKDADSIIIKELQKKGRLIVRSDIMHSYPYCWRSGTPLLYRAIPSWFVRVANISDKLVKNNEKTRWVPANVGEGRFGGWIRNARDWNISRNRYWGTPIPLWVSEDYEEIVAVGSIAELEKLSGVTGIKDLHRESIDNITIPSQKGKGALRRIEEVFDCWFESGSMPYAQSHYPFENEQRFNKSFPADFVSEGIDQTRGWFYTLLVLGTHLYDTAPWKNLIVTGLVLAADGKKMSKKLKNYPDPMEVVNKYGADCVRLFLVNSPVVRADNLRFREEGVREILANVILKWINSLNFYLGQADLFERTNGEKFVYDHDAPKSSNVMDRWILATCQTLIQHVDTEMAAYRLYTVIPRLLDFIADLTNWYIRFNRTRLKGANGVEDTKAALNTLYEALFTLCLTMSSFTPFTSETVYQALRPSSPAPKDSTQDVRSIHFLPFPTVRQEYFDPVIERQVQRMRAVIDLGRLIRDRKTLPIKIPLKTLTIFHHDQEYLDDVKSLEAYISAELNVVNIVYTSDEQAVGIKYRATADWPTLGKKLRKDLGKVKSHLPKMSTEECKQFIKEGKVSVNGVELIVGDLVVTRFAEINTSENKFDSGSDNDVIIVLDIQKHPELESMALIRLLTSRVNKLRKEAGLIPSDKINIYYEFTSENEEDSIKKALTSSKDNEEYLLKQLGSIPIELSQKSENDQILQKEELKKSKDKDSEETAASEGDKFILSLSKQ</sequence>
<dbReference type="RefSeq" id="XP_066076108.1">
    <property type="nucleotide sequence ID" value="XM_066220011.1"/>
</dbReference>
<evidence type="ECO:0000256" key="9">
    <source>
        <dbReference type="ARBA" id="ARBA00048359"/>
    </source>
</evidence>
<dbReference type="InterPro" id="IPR014729">
    <property type="entry name" value="Rossmann-like_a/b/a_fold"/>
</dbReference>
<reference evidence="15 16" key="1">
    <citation type="submission" date="2024-01" db="EMBL/GenBank/DDBJ databases">
        <title>Comparative genomics of Cryptococcus and Kwoniella reveals pathogenesis evolution and contrasting modes of karyotype evolution via chromosome fusion or intercentromeric recombination.</title>
        <authorList>
            <person name="Coelho M.A."/>
            <person name="David-Palma M."/>
            <person name="Shea T."/>
            <person name="Bowers K."/>
            <person name="McGinley-Smith S."/>
            <person name="Mohammad A.W."/>
            <person name="Gnirke A."/>
            <person name="Yurkov A.M."/>
            <person name="Nowrousian M."/>
            <person name="Sun S."/>
            <person name="Cuomo C.A."/>
            <person name="Heitman J."/>
        </authorList>
    </citation>
    <scope>NUCLEOTIDE SEQUENCE [LARGE SCALE GENOMIC DNA]</scope>
    <source>
        <strain evidence="15 16">CBS 6074</strain>
    </source>
</reference>
<dbReference type="InterPro" id="IPR013155">
    <property type="entry name" value="M/V/L/I-tRNA-synth_anticd-bd"/>
</dbReference>
<dbReference type="GO" id="GO:0002161">
    <property type="term" value="F:aminoacyl-tRNA deacylase activity"/>
    <property type="evidence" value="ECO:0007669"/>
    <property type="project" value="InterPro"/>
</dbReference>
<evidence type="ECO:0000259" key="14">
    <source>
        <dbReference type="Pfam" id="PF08264"/>
    </source>
</evidence>
<dbReference type="FunFam" id="3.40.50.620:FF:000176">
    <property type="entry name" value="Isoleucine-tRNA ligase, putative"/>
    <property type="match status" value="1"/>
</dbReference>
<gene>
    <name evidence="15" type="ORF">L201_004267</name>
</gene>